<protein>
    <submittedName>
        <fullName evidence="1">WD repeat-containing 88</fullName>
    </submittedName>
</protein>
<dbReference type="AlphaFoldDB" id="A0A498MWA0"/>
<gene>
    <name evidence="1" type="ORF">ROHU_006323</name>
</gene>
<reference evidence="1 2" key="1">
    <citation type="submission" date="2018-03" db="EMBL/GenBank/DDBJ databases">
        <title>Draft genome sequence of Rohu Carp (Labeo rohita).</title>
        <authorList>
            <person name="Das P."/>
            <person name="Kushwaha B."/>
            <person name="Joshi C.G."/>
            <person name="Kumar D."/>
            <person name="Nagpure N.S."/>
            <person name="Sahoo L."/>
            <person name="Das S.P."/>
            <person name="Bit A."/>
            <person name="Patnaik S."/>
            <person name="Meher P.K."/>
            <person name="Jayasankar P."/>
            <person name="Koringa P.G."/>
            <person name="Patel N.V."/>
            <person name="Hinsu A.T."/>
            <person name="Kumar R."/>
            <person name="Pandey M."/>
            <person name="Agarwal S."/>
            <person name="Srivastava S."/>
            <person name="Singh M."/>
            <person name="Iquebal M.A."/>
            <person name="Jaiswal S."/>
            <person name="Angadi U.B."/>
            <person name="Kumar N."/>
            <person name="Raza M."/>
            <person name="Shah T.M."/>
            <person name="Rai A."/>
            <person name="Jena J.K."/>
        </authorList>
    </citation>
    <scope>NUCLEOTIDE SEQUENCE [LARGE SCALE GENOMIC DNA]</scope>
    <source>
        <strain evidence="1">DASCIFA01</strain>
        <tissue evidence="1">Testis</tissue>
    </source>
</reference>
<keyword evidence="2" id="KW-1185">Reference proteome</keyword>
<proteinExistence type="predicted"/>
<sequence length="163" mass="18999">MCNFYQSSLTYLEQRYDFSDSNYQKKVASLALKKSPFNFSHLCEAVEVLQLSKKLDMDALYDEYCVILPHQQAIVQSGATVVEKWATLLKHTHTHTKHDSISFFPFECTNHQCFSGEGLFTDDRMLDGHKERMFVKEKVLLNVVRSNKKYKFKKKPEVSRDSS</sequence>
<organism evidence="1 2">
    <name type="scientific">Labeo rohita</name>
    <name type="common">Indian major carp</name>
    <name type="synonym">Cyprinus rohita</name>
    <dbReference type="NCBI Taxonomy" id="84645"/>
    <lineage>
        <taxon>Eukaryota</taxon>
        <taxon>Metazoa</taxon>
        <taxon>Chordata</taxon>
        <taxon>Craniata</taxon>
        <taxon>Vertebrata</taxon>
        <taxon>Euteleostomi</taxon>
        <taxon>Actinopterygii</taxon>
        <taxon>Neopterygii</taxon>
        <taxon>Teleostei</taxon>
        <taxon>Ostariophysi</taxon>
        <taxon>Cypriniformes</taxon>
        <taxon>Cyprinidae</taxon>
        <taxon>Labeoninae</taxon>
        <taxon>Labeonini</taxon>
        <taxon>Labeo</taxon>
    </lineage>
</organism>
<name>A0A498MWA0_LABRO</name>
<dbReference type="EMBL" id="QBIY01012551">
    <property type="protein sequence ID" value="RXN24083.1"/>
    <property type="molecule type" value="Genomic_DNA"/>
</dbReference>
<comment type="caution">
    <text evidence="1">The sequence shown here is derived from an EMBL/GenBank/DDBJ whole genome shotgun (WGS) entry which is preliminary data.</text>
</comment>
<dbReference type="Proteomes" id="UP000290572">
    <property type="component" value="Unassembled WGS sequence"/>
</dbReference>
<accession>A0A498MWA0</accession>
<evidence type="ECO:0000313" key="1">
    <source>
        <dbReference type="EMBL" id="RXN24083.1"/>
    </source>
</evidence>
<evidence type="ECO:0000313" key="2">
    <source>
        <dbReference type="Proteomes" id="UP000290572"/>
    </source>
</evidence>